<comment type="caution">
    <text evidence="1">The sequence shown here is derived from an EMBL/GenBank/DDBJ whole genome shotgun (WGS) entry which is preliminary data.</text>
</comment>
<proteinExistence type="predicted"/>
<name>A0ACC2THF1_9FUNG</name>
<dbReference type="Proteomes" id="UP001165960">
    <property type="component" value="Unassembled WGS sequence"/>
</dbReference>
<evidence type="ECO:0000313" key="1">
    <source>
        <dbReference type="EMBL" id="KAJ9074104.1"/>
    </source>
</evidence>
<keyword evidence="2" id="KW-1185">Reference proteome</keyword>
<protein>
    <submittedName>
        <fullName evidence="1">Uncharacterized protein</fullName>
    </submittedName>
</protein>
<dbReference type="EMBL" id="QTSX02002871">
    <property type="protein sequence ID" value="KAJ9074104.1"/>
    <property type="molecule type" value="Genomic_DNA"/>
</dbReference>
<sequence length="440" mass="51918">MLPSFIWAEVFEHLESKEHRQLRLTCKLWNGILANNVFGTLRFNNRPFHGLRETLWRYGRFVSELQVDELDANSVELLGQCHLVTKLCIFFKEDAKVENVLALGRHLKRLNKLELYYFSPSLLSKLSVLTRRVKTLYFEPRWLYHVNFTDYVKDIDCSSLTCLRFKKNTTDGEEMFPYIISKIPTLKMLKVEKNYLGRTYFQSFSYDVEKMRFQRVKFMHPDSAMVADVYFHESTVAKKPFHSKHRLVIHKSQFDMLLGIHTDEYSNFSFLSQFKEIDSIRLCIAKDEENIKSLLYHLTSVRCLAIVLLASEFNSFQLPEITFQARSIYFESDSPCNSSFYLWLSKHFTHLQEIYIPENSPFSANGLDNLDIKFLTLTTVSSNDDLTLSFWHKLIRASPKLTKILLPAASTFRDRLRFEFPTILFGLYQQPRYAKNYFLD</sequence>
<reference evidence="1" key="1">
    <citation type="submission" date="2022-04" db="EMBL/GenBank/DDBJ databases">
        <title>Genome of the entomopathogenic fungus Entomophthora muscae.</title>
        <authorList>
            <person name="Elya C."/>
            <person name="Lovett B.R."/>
            <person name="Lee E."/>
            <person name="Macias A.M."/>
            <person name="Hajek A.E."/>
            <person name="De Bivort B.L."/>
            <person name="Kasson M.T."/>
            <person name="De Fine Licht H.H."/>
            <person name="Stajich J.E."/>
        </authorList>
    </citation>
    <scope>NUCLEOTIDE SEQUENCE</scope>
    <source>
        <strain evidence="1">Berkeley</strain>
    </source>
</reference>
<organism evidence="1 2">
    <name type="scientific">Entomophthora muscae</name>
    <dbReference type="NCBI Taxonomy" id="34485"/>
    <lineage>
        <taxon>Eukaryota</taxon>
        <taxon>Fungi</taxon>
        <taxon>Fungi incertae sedis</taxon>
        <taxon>Zoopagomycota</taxon>
        <taxon>Entomophthoromycotina</taxon>
        <taxon>Entomophthoromycetes</taxon>
        <taxon>Entomophthorales</taxon>
        <taxon>Entomophthoraceae</taxon>
        <taxon>Entomophthora</taxon>
    </lineage>
</organism>
<accession>A0ACC2THF1</accession>
<gene>
    <name evidence="1" type="ORF">DSO57_1009699</name>
</gene>
<evidence type="ECO:0000313" key="2">
    <source>
        <dbReference type="Proteomes" id="UP001165960"/>
    </source>
</evidence>